<keyword evidence="1" id="KW-0472">Membrane</keyword>
<reference evidence="2 3" key="1">
    <citation type="journal article" date="2015" name="J. Biotechnol.">
        <title>Complete genome sequence of a malodorant-producing acetogen, Clostridium scatologenes ATCC 25775(T).</title>
        <authorList>
            <person name="Zhu Z."/>
            <person name="Guo T."/>
            <person name="Zheng H."/>
            <person name="Song T."/>
            <person name="Ouyang P."/>
            <person name="Xie J."/>
        </authorList>
    </citation>
    <scope>NUCLEOTIDE SEQUENCE [LARGE SCALE GENOMIC DNA]</scope>
    <source>
        <strain evidence="2 3">ATCC 25775</strain>
    </source>
</reference>
<feature type="transmembrane region" description="Helical" evidence="1">
    <location>
        <begin position="148"/>
        <end position="169"/>
    </location>
</feature>
<feature type="transmembrane region" description="Helical" evidence="1">
    <location>
        <begin position="17"/>
        <end position="39"/>
    </location>
</feature>
<feature type="transmembrane region" description="Helical" evidence="1">
    <location>
        <begin position="60"/>
        <end position="81"/>
    </location>
</feature>
<protein>
    <recommendedName>
        <fullName evidence="4">ABC transporter permease</fullName>
    </recommendedName>
</protein>
<evidence type="ECO:0008006" key="4">
    <source>
        <dbReference type="Google" id="ProtNLM"/>
    </source>
</evidence>
<dbReference type="STRING" id="1548.CSCA_2464"/>
<dbReference type="AlphaFoldDB" id="A0A0E3K137"/>
<name>A0A0E3K137_CLOSL</name>
<dbReference type="EMBL" id="CP009933">
    <property type="protein sequence ID" value="AKA69589.1"/>
    <property type="molecule type" value="Genomic_DNA"/>
</dbReference>
<keyword evidence="1" id="KW-0812">Transmembrane</keyword>
<dbReference type="GO" id="GO:0140359">
    <property type="term" value="F:ABC-type transporter activity"/>
    <property type="evidence" value="ECO:0007669"/>
    <property type="project" value="InterPro"/>
</dbReference>
<feature type="transmembrane region" description="Helical" evidence="1">
    <location>
        <begin position="111"/>
        <end position="136"/>
    </location>
</feature>
<accession>A0A0E3K137</accession>
<dbReference type="Proteomes" id="UP000033115">
    <property type="component" value="Chromosome"/>
</dbReference>
<organism evidence="2 3">
    <name type="scientific">Clostridium scatologenes</name>
    <dbReference type="NCBI Taxonomy" id="1548"/>
    <lineage>
        <taxon>Bacteria</taxon>
        <taxon>Bacillati</taxon>
        <taxon>Bacillota</taxon>
        <taxon>Clostridia</taxon>
        <taxon>Eubacteriales</taxon>
        <taxon>Clostridiaceae</taxon>
        <taxon>Clostridium</taxon>
    </lineage>
</organism>
<feature type="transmembrane region" description="Helical" evidence="1">
    <location>
        <begin position="181"/>
        <end position="203"/>
    </location>
</feature>
<evidence type="ECO:0000313" key="2">
    <source>
        <dbReference type="EMBL" id="AKA69589.1"/>
    </source>
</evidence>
<dbReference type="RefSeq" id="WP_029162867.1">
    <property type="nucleotide sequence ID" value="NZ_CP009933.1"/>
</dbReference>
<keyword evidence="1" id="KW-1133">Transmembrane helix</keyword>
<gene>
    <name evidence="2" type="ORF">CSCA_2464</name>
</gene>
<dbReference type="KEGG" id="csq:CSCA_2464"/>
<dbReference type="PANTHER" id="PTHR43471">
    <property type="entry name" value="ABC TRANSPORTER PERMEASE"/>
    <property type="match status" value="1"/>
</dbReference>
<dbReference type="HOGENOM" id="CLU_081568_0_0_9"/>
<dbReference type="Pfam" id="PF12679">
    <property type="entry name" value="ABC2_membrane_2"/>
    <property type="match status" value="1"/>
</dbReference>
<dbReference type="GO" id="GO:0005886">
    <property type="term" value="C:plasma membrane"/>
    <property type="evidence" value="ECO:0007669"/>
    <property type="project" value="UniProtKB-SubCell"/>
</dbReference>
<dbReference type="PANTHER" id="PTHR43471:SF10">
    <property type="entry name" value="SLL1107 PROTEIN"/>
    <property type="match status" value="1"/>
</dbReference>
<proteinExistence type="predicted"/>
<keyword evidence="3" id="KW-1185">Reference proteome</keyword>
<feature type="transmembrane region" description="Helical" evidence="1">
    <location>
        <begin position="255"/>
        <end position="274"/>
    </location>
</feature>
<evidence type="ECO:0000313" key="3">
    <source>
        <dbReference type="Proteomes" id="UP000033115"/>
    </source>
</evidence>
<sequence length="283" mass="31348">MFIIALSTFKEIYRKKIFHFIGILTILYLILLTIIFKFIGNNLHRSNGVIDMLINLSSTISIVGFYFSSMLVAFLTIMLSIGTVSSEMENGTILTILTKPIKRSEYIIGKYLGTGILIILYSLILYISVIIISTISKISIIEAFGISTLAKGFLFFILQPLTILSVSLYGSTKLKTVNNGILIMALYVLGLIGGVMEQVGSYIKNDSLSTIGIISSLISPFEITYRKMISTIFSSLGSFNFLSGFGMDGKSTTPSIYMMVYVCIYLVLFIFISIKGFNKKDIG</sequence>
<evidence type="ECO:0000256" key="1">
    <source>
        <dbReference type="SAM" id="Phobius"/>
    </source>
</evidence>